<keyword evidence="2" id="KW-1185">Reference proteome</keyword>
<dbReference type="EMBL" id="SRLO01000064">
    <property type="protein sequence ID" value="TNN79514.1"/>
    <property type="molecule type" value="Genomic_DNA"/>
</dbReference>
<accession>A0A4Z2IPV2</accession>
<gene>
    <name evidence="1" type="ORF">EYF80_010331</name>
</gene>
<evidence type="ECO:0000313" key="1">
    <source>
        <dbReference type="EMBL" id="TNN79514.1"/>
    </source>
</evidence>
<sequence>MWRQHLIEQRRVESQGAGVHKLPPLQMKWSAATAKRRQELHNTYWFRCLAQGHLFSLKAAVDHPVPGITAAPPGL</sequence>
<organism evidence="1 2">
    <name type="scientific">Liparis tanakae</name>
    <name type="common">Tanaka's snailfish</name>
    <dbReference type="NCBI Taxonomy" id="230148"/>
    <lineage>
        <taxon>Eukaryota</taxon>
        <taxon>Metazoa</taxon>
        <taxon>Chordata</taxon>
        <taxon>Craniata</taxon>
        <taxon>Vertebrata</taxon>
        <taxon>Euteleostomi</taxon>
        <taxon>Actinopterygii</taxon>
        <taxon>Neopterygii</taxon>
        <taxon>Teleostei</taxon>
        <taxon>Neoteleostei</taxon>
        <taxon>Acanthomorphata</taxon>
        <taxon>Eupercaria</taxon>
        <taxon>Perciformes</taxon>
        <taxon>Cottioidei</taxon>
        <taxon>Cottales</taxon>
        <taxon>Liparidae</taxon>
        <taxon>Liparis</taxon>
    </lineage>
</organism>
<dbReference type="AlphaFoldDB" id="A0A4Z2IPV2"/>
<reference evidence="1 2" key="1">
    <citation type="submission" date="2019-03" db="EMBL/GenBank/DDBJ databases">
        <title>First draft genome of Liparis tanakae, snailfish: a comprehensive survey of snailfish specific genes.</title>
        <authorList>
            <person name="Kim W."/>
            <person name="Song I."/>
            <person name="Jeong J.-H."/>
            <person name="Kim D."/>
            <person name="Kim S."/>
            <person name="Ryu S."/>
            <person name="Song J.Y."/>
            <person name="Lee S.K."/>
        </authorList>
    </citation>
    <scope>NUCLEOTIDE SEQUENCE [LARGE SCALE GENOMIC DNA]</scope>
    <source>
        <tissue evidence="1">Muscle</tissue>
    </source>
</reference>
<name>A0A4Z2IPV2_9TELE</name>
<proteinExistence type="predicted"/>
<comment type="caution">
    <text evidence="1">The sequence shown here is derived from an EMBL/GenBank/DDBJ whole genome shotgun (WGS) entry which is preliminary data.</text>
</comment>
<evidence type="ECO:0000313" key="2">
    <source>
        <dbReference type="Proteomes" id="UP000314294"/>
    </source>
</evidence>
<dbReference type="Proteomes" id="UP000314294">
    <property type="component" value="Unassembled WGS sequence"/>
</dbReference>
<protein>
    <submittedName>
        <fullName evidence="1">Uncharacterized protein</fullName>
    </submittedName>
</protein>